<proteinExistence type="predicted"/>
<comment type="caution">
    <text evidence="1">The sequence shown here is derived from an EMBL/GenBank/DDBJ whole genome shotgun (WGS) entry which is preliminary data.</text>
</comment>
<dbReference type="Proteomes" id="UP000441585">
    <property type="component" value="Unassembled WGS sequence"/>
</dbReference>
<keyword evidence="2" id="KW-1185">Reference proteome</keyword>
<dbReference type="AlphaFoldDB" id="A0A6I2MC99"/>
<evidence type="ECO:0008006" key="3">
    <source>
        <dbReference type="Google" id="ProtNLM"/>
    </source>
</evidence>
<dbReference type="GO" id="GO:0003676">
    <property type="term" value="F:nucleic acid binding"/>
    <property type="evidence" value="ECO:0007669"/>
    <property type="project" value="InterPro"/>
</dbReference>
<organism evidence="1 2">
    <name type="scientific">Metabacillus idriensis</name>
    <dbReference type="NCBI Taxonomy" id="324768"/>
    <lineage>
        <taxon>Bacteria</taxon>
        <taxon>Bacillati</taxon>
        <taxon>Bacillota</taxon>
        <taxon>Bacilli</taxon>
        <taxon>Bacillales</taxon>
        <taxon>Bacillaceae</taxon>
        <taxon>Metabacillus</taxon>
    </lineage>
</organism>
<dbReference type="EMBL" id="WKKF01000002">
    <property type="protein sequence ID" value="MRX54656.1"/>
    <property type="molecule type" value="Genomic_DNA"/>
</dbReference>
<gene>
    <name evidence="1" type="ORF">GJU41_11800</name>
</gene>
<dbReference type="Gene3D" id="3.40.1350.10">
    <property type="match status" value="1"/>
</dbReference>
<evidence type="ECO:0000313" key="1">
    <source>
        <dbReference type="EMBL" id="MRX54656.1"/>
    </source>
</evidence>
<sequence>MAHHTTTRGRMSELIAQTALLENGYSVAEWIVPEASDIIAYDRANEQLMLIQVKTLRKRDDRNGEYVLYGRKNNGDKYSKADCSHFIGVYNTEVFLIENRGDIAEYWCPADKVDEKWQRLSTTVKLNESEAV</sequence>
<evidence type="ECO:0000313" key="2">
    <source>
        <dbReference type="Proteomes" id="UP000441585"/>
    </source>
</evidence>
<protein>
    <recommendedName>
        <fullName evidence="3">PD(D/E)XK endonuclease domain-containing protein</fullName>
    </recommendedName>
</protein>
<name>A0A6I2MC99_9BACI</name>
<reference evidence="1 2" key="1">
    <citation type="submission" date="2019-11" db="EMBL/GenBank/DDBJ databases">
        <title>Bacillus idriensis genome.</title>
        <authorList>
            <person name="Konopka E.N."/>
            <person name="Newman J.D."/>
        </authorList>
    </citation>
    <scope>NUCLEOTIDE SEQUENCE [LARGE SCALE GENOMIC DNA]</scope>
    <source>
        <strain evidence="1 2">DSM 19097</strain>
    </source>
</reference>
<accession>A0A6I2MC99</accession>
<dbReference type="RefSeq" id="WP_154318673.1">
    <property type="nucleotide sequence ID" value="NZ_CAJGAA010000002.1"/>
</dbReference>
<dbReference type="InterPro" id="IPR011856">
    <property type="entry name" value="tRNA_endonuc-like_dom_sf"/>
</dbReference>